<dbReference type="Proteomes" id="UP000784294">
    <property type="component" value="Unassembled WGS sequence"/>
</dbReference>
<evidence type="ECO:0000313" key="1">
    <source>
        <dbReference type="EMBL" id="VEL36329.1"/>
    </source>
</evidence>
<dbReference type="AlphaFoldDB" id="A0A3S5AZP8"/>
<accession>A0A3S5AZP8</accession>
<dbReference type="EMBL" id="CAAALY010251962">
    <property type="protein sequence ID" value="VEL36329.1"/>
    <property type="molecule type" value="Genomic_DNA"/>
</dbReference>
<gene>
    <name evidence="1" type="ORF">PXEA_LOCUS29769</name>
</gene>
<keyword evidence="2" id="KW-1185">Reference proteome</keyword>
<proteinExistence type="predicted"/>
<comment type="caution">
    <text evidence="1">The sequence shown here is derived from an EMBL/GenBank/DDBJ whole genome shotgun (WGS) entry which is preliminary data.</text>
</comment>
<protein>
    <submittedName>
        <fullName evidence="1">Uncharacterized protein</fullName>
    </submittedName>
</protein>
<organism evidence="1 2">
    <name type="scientific">Protopolystoma xenopodis</name>
    <dbReference type="NCBI Taxonomy" id="117903"/>
    <lineage>
        <taxon>Eukaryota</taxon>
        <taxon>Metazoa</taxon>
        <taxon>Spiralia</taxon>
        <taxon>Lophotrochozoa</taxon>
        <taxon>Platyhelminthes</taxon>
        <taxon>Monogenea</taxon>
        <taxon>Polyopisthocotylea</taxon>
        <taxon>Polystomatidea</taxon>
        <taxon>Polystomatidae</taxon>
        <taxon>Protopolystoma</taxon>
    </lineage>
</organism>
<sequence>MISVGRAGSTGWCLSHRQISACVVNAYFRIAVYFFFVLFSHACDSVKTGDVEIKILVGLTLARDLLLTFDFLAISCQPTQDRHTYGVMPEMTWLRDRGLVLRLSLSPSLHTFSILYCSLPLFIPIYGYPFDVKVALSDRSDDLDEIRGQENAGYVNFDLIGVLSRPATRNTHPHTRTHIRTHASSPLSLAALLTSGQGVRGHRCLQPALWLEVGTPFSAPLLSSTEKSRLFSRAPSAESRLLCAWHLPAVITTVSQAALDDHRTGLSGFCLATTLDHLSGAKRSSL</sequence>
<name>A0A3S5AZP8_9PLAT</name>
<evidence type="ECO:0000313" key="2">
    <source>
        <dbReference type="Proteomes" id="UP000784294"/>
    </source>
</evidence>
<reference evidence="1" key="1">
    <citation type="submission" date="2018-11" db="EMBL/GenBank/DDBJ databases">
        <authorList>
            <consortium name="Pathogen Informatics"/>
        </authorList>
    </citation>
    <scope>NUCLEOTIDE SEQUENCE</scope>
</reference>